<dbReference type="OrthoDB" id="6224569at2759"/>
<feature type="region of interest" description="Disordered" evidence="2">
    <location>
        <begin position="245"/>
        <end position="336"/>
    </location>
</feature>
<feature type="region of interest" description="Disordered" evidence="2">
    <location>
        <begin position="51"/>
        <end position="86"/>
    </location>
</feature>
<sequence length="1112" mass="124581">MQPIRSFQRVARSTSIADYLGREPRSFQKPILHLSHDSGKILQFTESASSGTQECAPLNTNQSGNLGSKTSIPRPDHKLLKEDEPPRPLELKENNVAERTVRNLPEIRTHIAEPTEKRPTISVQMDQSPKRRPLHLPLARRKVQKFTRVVDQSQLHGRPVWNSSAKIDKGLTSGGHALGNSTRSGRSASIPIHRTRREPSSQRSTSVEANSVFERLYREGLRSKEAAQPDLAKKTVSLQQHLRSLSPLHSQMSTVPVNPDGWPDQQRTETCSDLSKLPFDSQETDRVHDVKLGEAAHSKSPVLKPGKISPVKQPSPRREVNPSILREKSALVPKPRSKSLKNIREFDNTALRIHQTSLRRDLGKSAGYKSISCDKIQENPDGTVLQVDDEQREGAPETTVKRSEQNPCAFLESQNKEINLDSFGPGGSDQKEAQHPDIYDQRFKELYPQPHLGGFHHEYPIRNDETEFQNTFTSEINLDLGDNSLGAHFCKLDKTDPPSISISAVVGKVIDKACQEVGLSSIGLSGILSPPHNENIESGSVLLPIDYNEEPVTIPTENLLPVSTKSEREDQHTANSAKSSLADQVVQVTAAVNDEEGPLEMPEDLASVQLRRPLKKPTSTYGDTDLNTDTTDISIVLVTSMNPSLEVCNENREQWSYEDASLVASKSTRGCLQECTKTLQKNVALSMKSEMGESLKEPCLMASLLEDSKSRIDPVESDPTIVESYALTKVLQFPHPPFPLLHDLLSLERAGAILNCGEEVIQNLDSRRTYRGNPIEPGDEELYMYPEDGEWSGDSDDEERFSEVTSKQEMQSPTLNDTGDKPDSRPGSPNCEAPSDIQLPASPELGNTDALPAHSTSFSLRVDRCDQEGSTVTTQASSRSGSFKRRQLVLTNRGPCKHQKEQISDIVLRKGSSDESVEEIAHLKRELFKLHSRFNSLCIITKDVVPELKLSYREVVFAIRTSLHSKKAVACQNTTNALGAAFVQCVEQFVQIINNKVLCQNWLGAWDKACLMRLKADFIRYLSETFPQNEDYQRKCHDAYKSARLFFIENRLQEKAEWVYLQMNYAIFLHSVGFPSLAQYISEKLMRSLVVRRCGKDIQQKLRSNLRFYNKP</sequence>
<feature type="compositionally biased region" description="Polar residues" evidence="2">
    <location>
        <begin position="51"/>
        <end position="71"/>
    </location>
</feature>
<evidence type="ECO:0000256" key="2">
    <source>
        <dbReference type="SAM" id="MobiDB-lite"/>
    </source>
</evidence>
<feature type="region of interest" description="Disordered" evidence="2">
    <location>
        <begin position="769"/>
        <end position="852"/>
    </location>
</feature>
<keyword evidence="5" id="KW-1185">Reference proteome</keyword>
<feature type="region of interest" description="Disordered" evidence="2">
    <location>
        <begin position="166"/>
        <end position="207"/>
    </location>
</feature>
<reference evidence="4 5" key="1">
    <citation type="submission" date="2018-10" db="EMBL/GenBank/DDBJ databases">
        <authorList>
            <consortium name="Pathogen Informatics"/>
        </authorList>
    </citation>
    <scope>NUCLEOTIDE SEQUENCE [LARGE SCALE GENOMIC DNA]</scope>
</reference>
<feature type="compositionally biased region" description="Acidic residues" evidence="2">
    <location>
        <begin position="777"/>
        <end position="800"/>
    </location>
</feature>
<dbReference type="SUPFAM" id="SSF48445">
    <property type="entry name" value="14-3-3 protein"/>
    <property type="match status" value="1"/>
</dbReference>
<evidence type="ECO:0000259" key="3">
    <source>
        <dbReference type="Pfam" id="PF00244"/>
    </source>
</evidence>
<proteinExistence type="inferred from homology"/>
<dbReference type="InterPro" id="IPR023410">
    <property type="entry name" value="14-3-3_domain"/>
</dbReference>
<feature type="compositionally biased region" description="Basic and acidic residues" evidence="2">
    <location>
        <begin position="316"/>
        <end position="329"/>
    </location>
</feature>
<protein>
    <recommendedName>
        <fullName evidence="3">14-3-3 domain-containing protein</fullName>
    </recommendedName>
</protein>
<evidence type="ECO:0000313" key="4">
    <source>
        <dbReference type="EMBL" id="VDD79242.1"/>
    </source>
</evidence>
<accession>A0A0R3UE55</accession>
<comment type="similarity">
    <text evidence="1">Belongs to the 14-3-3 family.</text>
</comment>
<feature type="compositionally biased region" description="Basic and acidic residues" evidence="2">
    <location>
        <begin position="74"/>
        <end position="86"/>
    </location>
</feature>
<dbReference type="InterPro" id="IPR036815">
    <property type="entry name" value="14-3-3_dom_sf"/>
</dbReference>
<evidence type="ECO:0000313" key="5">
    <source>
        <dbReference type="Proteomes" id="UP000267029"/>
    </source>
</evidence>
<dbReference type="EMBL" id="UXSR01005187">
    <property type="protein sequence ID" value="VDD79242.1"/>
    <property type="molecule type" value="Genomic_DNA"/>
</dbReference>
<name>A0A0R3UE55_MESCO</name>
<organism evidence="4 5">
    <name type="scientific">Mesocestoides corti</name>
    <name type="common">Flatworm</name>
    <dbReference type="NCBI Taxonomy" id="53468"/>
    <lineage>
        <taxon>Eukaryota</taxon>
        <taxon>Metazoa</taxon>
        <taxon>Spiralia</taxon>
        <taxon>Lophotrochozoa</taxon>
        <taxon>Platyhelminthes</taxon>
        <taxon>Cestoda</taxon>
        <taxon>Eucestoda</taxon>
        <taxon>Cyclophyllidea</taxon>
        <taxon>Mesocestoididae</taxon>
        <taxon>Mesocestoides</taxon>
    </lineage>
</organism>
<feature type="compositionally biased region" description="Polar residues" evidence="2">
    <location>
        <begin position="803"/>
        <end position="817"/>
    </location>
</feature>
<feature type="domain" description="14-3-3" evidence="3">
    <location>
        <begin position="916"/>
        <end position="1071"/>
    </location>
</feature>
<dbReference type="AlphaFoldDB" id="A0A0R3UE55"/>
<evidence type="ECO:0000256" key="1">
    <source>
        <dbReference type="ARBA" id="ARBA00006141"/>
    </source>
</evidence>
<dbReference type="Pfam" id="PF00244">
    <property type="entry name" value="14-3-3"/>
    <property type="match status" value="1"/>
</dbReference>
<feature type="compositionally biased region" description="Basic and acidic residues" evidence="2">
    <location>
        <begin position="283"/>
        <end position="297"/>
    </location>
</feature>
<gene>
    <name evidence="4" type="ORF">MCOS_LOCUS5245</name>
</gene>
<feature type="compositionally biased region" description="Polar residues" evidence="2">
    <location>
        <begin position="245"/>
        <end position="256"/>
    </location>
</feature>
<dbReference type="Proteomes" id="UP000267029">
    <property type="component" value="Unassembled WGS sequence"/>
</dbReference>